<proteinExistence type="predicted"/>
<protein>
    <submittedName>
        <fullName evidence="2">Uncharacterized protein</fullName>
    </submittedName>
</protein>
<gene>
    <name evidence="2" type="ORF">LIER_02310</name>
</gene>
<comment type="caution">
    <text evidence="2">The sequence shown here is derived from an EMBL/GenBank/DDBJ whole genome shotgun (WGS) entry which is preliminary data.</text>
</comment>
<dbReference type="Proteomes" id="UP001454036">
    <property type="component" value="Unassembled WGS sequence"/>
</dbReference>
<reference evidence="2 3" key="1">
    <citation type="submission" date="2024-01" db="EMBL/GenBank/DDBJ databases">
        <title>The complete chloroplast genome sequence of Lithospermum erythrorhizon: insights into the phylogenetic relationship among Boraginaceae species and the maternal lineages of purple gromwells.</title>
        <authorList>
            <person name="Okada T."/>
            <person name="Watanabe K."/>
        </authorList>
    </citation>
    <scope>NUCLEOTIDE SEQUENCE [LARGE SCALE GENOMIC DNA]</scope>
</reference>
<evidence type="ECO:0000256" key="1">
    <source>
        <dbReference type="SAM" id="MobiDB-lite"/>
    </source>
</evidence>
<sequence>MTDERVPLFWRAKVFIARKRMHSDILDLTEDPHSSNFLGKEPLDDSTRLNPSTSDSLPDEGSDSAPRAKTGYSANYLDLPYTLPGGFQVTESSTLWKKSDAFRASRPLLLERIGKVTNPFTIPWRFMVLLLAL</sequence>
<accession>A0AAV3NP21</accession>
<feature type="region of interest" description="Disordered" evidence="1">
    <location>
        <begin position="29"/>
        <end position="69"/>
    </location>
</feature>
<dbReference type="EMBL" id="BAABME010000247">
    <property type="protein sequence ID" value="GAA0141085.1"/>
    <property type="molecule type" value="Genomic_DNA"/>
</dbReference>
<dbReference type="AlphaFoldDB" id="A0AAV3NP21"/>
<organism evidence="2 3">
    <name type="scientific">Lithospermum erythrorhizon</name>
    <name type="common">Purple gromwell</name>
    <name type="synonym">Lithospermum officinale var. erythrorhizon</name>
    <dbReference type="NCBI Taxonomy" id="34254"/>
    <lineage>
        <taxon>Eukaryota</taxon>
        <taxon>Viridiplantae</taxon>
        <taxon>Streptophyta</taxon>
        <taxon>Embryophyta</taxon>
        <taxon>Tracheophyta</taxon>
        <taxon>Spermatophyta</taxon>
        <taxon>Magnoliopsida</taxon>
        <taxon>eudicotyledons</taxon>
        <taxon>Gunneridae</taxon>
        <taxon>Pentapetalae</taxon>
        <taxon>asterids</taxon>
        <taxon>lamiids</taxon>
        <taxon>Boraginales</taxon>
        <taxon>Boraginaceae</taxon>
        <taxon>Boraginoideae</taxon>
        <taxon>Lithospermeae</taxon>
        <taxon>Lithospermum</taxon>
    </lineage>
</organism>
<evidence type="ECO:0000313" key="3">
    <source>
        <dbReference type="Proteomes" id="UP001454036"/>
    </source>
</evidence>
<keyword evidence="3" id="KW-1185">Reference proteome</keyword>
<evidence type="ECO:0000313" key="2">
    <source>
        <dbReference type="EMBL" id="GAA0141085.1"/>
    </source>
</evidence>
<name>A0AAV3NP21_LITER</name>